<dbReference type="STRING" id="1346286.SAMN05444362_102251"/>
<evidence type="ECO:0000313" key="3">
    <source>
        <dbReference type="Proteomes" id="UP000184480"/>
    </source>
</evidence>
<keyword evidence="1" id="KW-0812">Transmembrane</keyword>
<dbReference type="EMBL" id="FQUC01000002">
    <property type="protein sequence ID" value="SHE81871.1"/>
    <property type="molecule type" value="Genomic_DNA"/>
</dbReference>
<gene>
    <name evidence="2" type="ORF">SAMN05444362_102251</name>
</gene>
<name>A0A1M4WKN6_9BACT</name>
<reference evidence="3" key="1">
    <citation type="submission" date="2016-11" db="EMBL/GenBank/DDBJ databases">
        <authorList>
            <person name="Varghese N."/>
            <person name="Submissions S."/>
        </authorList>
    </citation>
    <scope>NUCLEOTIDE SEQUENCE [LARGE SCALE GENOMIC DNA]</scope>
    <source>
        <strain evidence="3">DSM 27370</strain>
    </source>
</reference>
<dbReference type="RefSeq" id="WP_062176357.1">
    <property type="nucleotide sequence ID" value="NZ_BBXL01000002.1"/>
</dbReference>
<feature type="transmembrane region" description="Helical" evidence="1">
    <location>
        <begin position="6"/>
        <end position="26"/>
    </location>
</feature>
<evidence type="ECO:0008006" key="4">
    <source>
        <dbReference type="Google" id="ProtNLM"/>
    </source>
</evidence>
<evidence type="ECO:0000256" key="1">
    <source>
        <dbReference type="SAM" id="Phobius"/>
    </source>
</evidence>
<keyword evidence="1" id="KW-0472">Membrane</keyword>
<organism evidence="2 3">
    <name type="scientific">Dysgonomonas macrotermitis</name>
    <dbReference type="NCBI Taxonomy" id="1346286"/>
    <lineage>
        <taxon>Bacteria</taxon>
        <taxon>Pseudomonadati</taxon>
        <taxon>Bacteroidota</taxon>
        <taxon>Bacteroidia</taxon>
        <taxon>Bacteroidales</taxon>
        <taxon>Dysgonomonadaceae</taxon>
        <taxon>Dysgonomonas</taxon>
    </lineage>
</organism>
<accession>A0A1M4WKN6</accession>
<keyword evidence="1" id="KW-1133">Transmembrane helix</keyword>
<dbReference type="Proteomes" id="UP000184480">
    <property type="component" value="Unassembled WGS sequence"/>
</dbReference>
<keyword evidence="3" id="KW-1185">Reference proteome</keyword>
<dbReference type="AlphaFoldDB" id="A0A1M4WKN6"/>
<proteinExistence type="predicted"/>
<dbReference type="OrthoDB" id="1050547at2"/>
<sequence length="219" mass="25919">MKTTYWILAVTLILVILNLILIKNIVSLREYNTEMNNELKKAKDWNQKLDIIRINKVYEEKSEDLQLPQLFLLDAASNFFFIDKKLPSQKHLVLYISESNCEDCIRHALDGLRNYTKDIGIQNIIILTNYVNQRHYQAFQRTLDLQVISYNVNGQKLNLPVEILHKPFFFILDTDLSCRQVFLPAKEIEDYTARYLRDISKQHWKKENQSDQPLQKQAS</sequence>
<protein>
    <recommendedName>
        <fullName evidence="4">AhpC/TSA family protein</fullName>
    </recommendedName>
</protein>
<evidence type="ECO:0000313" key="2">
    <source>
        <dbReference type="EMBL" id="SHE81871.1"/>
    </source>
</evidence>